<keyword evidence="8" id="KW-1185">Reference proteome</keyword>
<protein>
    <submittedName>
        <fullName evidence="7">CidA/LrgA family protein</fullName>
    </submittedName>
</protein>
<dbReference type="Pfam" id="PF03788">
    <property type="entry name" value="LrgA"/>
    <property type="match status" value="1"/>
</dbReference>
<evidence type="ECO:0000313" key="8">
    <source>
        <dbReference type="Proteomes" id="UP001320899"/>
    </source>
</evidence>
<evidence type="ECO:0000256" key="6">
    <source>
        <dbReference type="SAM" id="Phobius"/>
    </source>
</evidence>
<evidence type="ECO:0000313" key="7">
    <source>
        <dbReference type="EMBL" id="MCV2890610.1"/>
    </source>
</evidence>
<feature type="transmembrane region" description="Helical" evidence="6">
    <location>
        <begin position="56"/>
        <end position="76"/>
    </location>
</feature>
<keyword evidence="2" id="KW-1003">Cell membrane</keyword>
<accession>A0ABT3APJ2</accession>
<feature type="transmembrane region" description="Helical" evidence="6">
    <location>
        <begin position="28"/>
        <end position="44"/>
    </location>
</feature>
<feature type="transmembrane region" description="Helical" evidence="6">
    <location>
        <begin position="82"/>
        <end position="104"/>
    </location>
</feature>
<evidence type="ECO:0000256" key="4">
    <source>
        <dbReference type="ARBA" id="ARBA00022989"/>
    </source>
</evidence>
<dbReference type="EMBL" id="JAOWLB010000019">
    <property type="protein sequence ID" value="MCV2890610.1"/>
    <property type="molecule type" value="Genomic_DNA"/>
</dbReference>
<dbReference type="InterPro" id="IPR005538">
    <property type="entry name" value="LrgA/CidA"/>
</dbReference>
<keyword evidence="4 6" id="KW-1133">Transmembrane helix</keyword>
<dbReference type="Proteomes" id="UP001320899">
    <property type="component" value="Unassembled WGS sequence"/>
</dbReference>
<comment type="caution">
    <text evidence="7">The sequence shown here is derived from an EMBL/GenBank/DDBJ whole genome shotgun (WGS) entry which is preliminary data.</text>
</comment>
<comment type="subcellular location">
    <subcellularLocation>
        <location evidence="1">Cell membrane</location>
        <topology evidence="1">Multi-pass membrane protein</topology>
    </subcellularLocation>
</comment>
<reference evidence="7 8" key="1">
    <citation type="submission" date="2022-10" db="EMBL/GenBank/DDBJ databases">
        <title>Ruegeria sp. nov., isolated from ocean surface sediments.</title>
        <authorList>
            <person name="He W."/>
            <person name="Xue H.-P."/>
            <person name="Zhang D.-F."/>
        </authorList>
    </citation>
    <scope>NUCLEOTIDE SEQUENCE [LARGE SCALE GENOMIC DNA]</scope>
    <source>
        <strain evidence="7 8">XHP0148</strain>
    </source>
</reference>
<organism evidence="7 8">
    <name type="scientific">Ruegeria aquimaris</name>
    <dbReference type="NCBI Taxonomy" id="2984333"/>
    <lineage>
        <taxon>Bacteria</taxon>
        <taxon>Pseudomonadati</taxon>
        <taxon>Pseudomonadota</taxon>
        <taxon>Alphaproteobacteria</taxon>
        <taxon>Rhodobacterales</taxon>
        <taxon>Roseobacteraceae</taxon>
        <taxon>Ruegeria</taxon>
    </lineage>
</organism>
<evidence type="ECO:0000256" key="3">
    <source>
        <dbReference type="ARBA" id="ARBA00022692"/>
    </source>
</evidence>
<evidence type="ECO:0000256" key="2">
    <source>
        <dbReference type="ARBA" id="ARBA00022475"/>
    </source>
</evidence>
<dbReference type="PANTHER" id="PTHR33931">
    <property type="entry name" value="HOLIN-LIKE PROTEIN CIDA-RELATED"/>
    <property type="match status" value="1"/>
</dbReference>
<keyword evidence="5 6" id="KW-0472">Membrane</keyword>
<proteinExistence type="predicted"/>
<evidence type="ECO:0000256" key="5">
    <source>
        <dbReference type="ARBA" id="ARBA00023136"/>
    </source>
</evidence>
<name>A0ABT3APJ2_9RHOB</name>
<sequence>MLGFLTLILVCQLAGELAVGALDLPVPGPVLGMLALFALLMIRGEVPEALEQTAGGLLRAMSLLFVPAGTGVMLHFRLLGEALVPLGVALVVSTLATIAVTGLLMRWLGRREPSDG</sequence>
<gene>
    <name evidence="7" type="ORF">OE747_19900</name>
</gene>
<dbReference type="PANTHER" id="PTHR33931:SF2">
    <property type="entry name" value="HOLIN-LIKE PROTEIN CIDA"/>
    <property type="match status" value="1"/>
</dbReference>
<keyword evidence="3 6" id="KW-0812">Transmembrane</keyword>
<dbReference type="RefSeq" id="WP_263830232.1">
    <property type="nucleotide sequence ID" value="NZ_JAOWLB010000019.1"/>
</dbReference>
<evidence type="ECO:0000256" key="1">
    <source>
        <dbReference type="ARBA" id="ARBA00004651"/>
    </source>
</evidence>